<reference evidence="6 7" key="1">
    <citation type="submission" date="2022-01" db="EMBL/GenBank/DDBJ databases">
        <title>Whole genome-based taxonomy of the Shewanellaceae.</title>
        <authorList>
            <person name="Martin-Rodriguez A.J."/>
        </authorList>
    </citation>
    <scope>NUCLEOTIDE SEQUENCE [LARGE SCALE GENOMIC DNA]</scope>
    <source>
        <strain evidence="6 7">DSM 24955</strain>
    </source>
</reference>
<dbReference type="Gene3D" id="2.50.20.10">
    <property type="entry name" value="Lipoprotein localisation LolA/LolB/LppX"/>
    <property type="match status" value="1"/>
</dbReference>
<evidence type="ECO:0000313" key="7">
    <source>
        <dbReference type="Proteomes" id="UP001202134"/>
    </source>
</evidence>
<proteinExistence type="predicted"/>
<dbReference type="EMBL" id="JAKIKU010000014">
    <property type="protein sequence ID" value="MCL1047412.1"/>
    <property type="molecule type" value="Genomic_DNA"/>
</dbReference>
<feature type="signal peptide" evidence="5">
    <location>
        <begin position="1"/>
        <end position="20"/>
    </location>
</feature>
<evidence type="ECO:0000256" key="4">
    <source>
        <dbReference type="ARBA" id="ARBA00022927"/>
    </source>
</evidence>
<dbReference type="InterPro" id="IPR029046">
    <property type="entry name" value="LolA/LolB/LppX"/>
</dbReference>
<dbReference type="Proteomes" id="UP001202134">
    <property type="component" value="Unassembled WGS sequence"/>
</dbReference>
<keyword evidence="2" id="KW-0813">Transport</keyword>
<evidence type="ECO:0000313" key="6">
    <source>
        <dbReference type="EMBL" id="MCL1047412.1"/>
    </source>
</evidence>
<evidence type="ECO:0000256" key="3">
    <source>
        <dbReference type="ARBA" id="ARBA00022729"/>
    </source>
</evidence>
<name>A0ABT0KU85_9GAMM</name>
<keyword evidence="6" id="KW-0449">Lipoprotein</keyword>
<dbReference type="InterPro" id="IPR004564">
    <property type="entry name" value="OM_lipoprot_carrier_LolA-like"/>
</dbReference>
<feature type="chain" id="PRO_5045921727" evidence="5">
    <location>
        <begin position="21"/>
        <end position="273"/>
    </location>
</feature>
<evidence type="ECO:0000256" key="2">
    <source>
        <dbReference type="ARBA" id="ARBA00022448"/>
    </source>
</evidence>
<keyword evidence="7" id="KW-1185">Reference proteome</keyword>
<gene>
    <name evidence="6" type="ORF">L2737_19100</name>
</gene>
<organism evidence="6 7">
    <name type="scientific">Shewanella electrodiphila</name>
    <dbReference type="NCBI Taxonomy" id="934143"/>
    <lineage>
        <taxon>Bacteria</taxon>
        <taxon>Pseudomonadati</taxon>
        <taxon>Pseudomonadota</taxon>
        <taxon>Gammaproteobacteria</taxon>
        <taxon>Alteromonadales</taxon>
        <taxon>Shewanellaceae</taxon>
        <taxon>Shewanella</taxon>
    </lineage>
</organism>
<dbReference type="CDD" id="cd16325">
    <property type="entry name" value="LolA"/>
    <property type="match status" value="1"/>
</dbReference>
<keyword evidence="3 5" id="KW-0732">Signal</keyword>
<dbReference type="Pfam" id="PF19574">
    <property type="entry name" value="LolA_3"/>
    <property type="match status" value="1"/>
</dbReference>
<evidence type="ECO:0000256" key="5">
    <source>
        <dbReference type="SAM" id="SignalP"/>
    </source>
</evidence>
<protein>
    <submittedName>
        <fullName evidence="6">Outer membrane lipoprotein carrier protein LolA</fullName>
    </submittedName>
</protein>
<accession>A0ABT0KU85</accession>
<keyword evidence="4" id="KW-0653">Protein transport</keyword>
<dbReference type="RefSeq" id="WP_248956791.1">
    <property type="nucleotide sequence ID" value="NZ_JAKIKU010000014.1"/>
</dbReference>
<dbReference type="SUPFAM" id="SSF89392">
    <property type="entry name" value="Prokaryotic lipoproteins and lipoprotein localization factors"/>
    <property type="match status" value="1"/>
</dbReference>
<comment type="subunit">
    <text evidence="1">Monomer.</text>
</comment>
<comment type="caution">
    <text evidence="6">The sequence shown here is derived from an EMBL/GenBank/DDBJ whole genome shotgun (WGS) entry which is preliminary data.</text>
</comment>
<evidence type="ECO:0000256" key="1">
    <source>
        <dbReference type="ARBA" id="ARBA00011245"/>
    </source>
</evidence>
<sequence>MRALLTAIIAITLLTGTAIAQPTAAITSQDETETETESELSNLQLATLFTTPATAAQLNTLAQNLQLGEQAKGEFQQTRYLAVLKRPLKSAGQFIFSQNIGLLWQQTSPFNSTLLLKQNTLIQQDSLGNITQSKANHTSAATAEQLPQLMQALLTGDLDVLAQDFDLFMFEAANETPDNNSENTDWQLGLVAKDPLIQQAIGAMVLEGGNVNGKQQINRLTMLSSLPQKQASATTDKTLIHFSNVVQELTEEDVQKMTLLPVTATEDAVSEAK</sequence>